<dbReference type="Gene3D" id="2.30.30.40">
    <property type="entry name" value="SH3 Domains"/>
    <property type="match status" value="1"/>
</dbReference>
<dbReference type="Gene3D" id="1.25.40.10">
    <property type="entry name" value="Tetratricopeptide repeat domain"/>
    <property type="match status" value="1"/>
</dbReference>
<protein>
    <submittedName>
        <fullName evidence="5">Ion channel protein</fullName>
    </submittedName>
</protein>
<evidence type="ECO:0000313" key="6">
    <source>
        <dbReference type="Proteomes" id="UP000824161"/>
    </source>
</evidence>
<dbReference type="InterPro" id="IPR011990">
    <property type="entry name" value="TPR-like_helical_dom_sf"/>
</dbReference>
<feature type="domain" description="SH3b" evidence="4">
    <location>
        <begin position="199"/>
        <end position="261"/>
    </location>
</feature>
<dbReference type="InterPro" id="IPR003646">
    <property type="entry name" value="SH3-like_bac-type"/>
</dbReference>
<dbReference type="SMART" id="SM00028">
    <property type="entry name" value="TPR"/>
    <property type="match status" value="2"/>
</dbReference>
<keyword evidence="1" id="KW-0802">TPR repeat</keyword>
<dbReference type="Proteomes" id="UP000824161">
    <property type="component" value="Unassembled WGS sequence"/>
</dbReference>
<organism evidence="5 6">
    <name type="scientific">Candidatus Merdimorpha stercoravium</name>
    <dbReference type="NCBI Taxonomy" id="2840863"/>
    <lineage>
        <taxon>Bacteria</taxon>
        <taxon>Pseudomonadati</taxon>
        <taxon>Bacteroidota</taxon>
        <taxon>Flavobacteriia</taxon>
        <taxon>Flavobacteriales</taxon>
        <taxon>Candidatus Merdimorpha</taxon>
    </lineage>
</organism>
<feature type="transmembrane region" description="Helical" evidence="2">
    <location>
        <begin position="138"/>
        <end position="163"/>
    </location>
</feature>
<reference evidence="5" key="2">
    <citation type="journal article" date="2021" name="PeerJ">
        <title>Extensive microbial diversity within the chicken gut microbiome revealed by metagenomics and culture.</title>
        <authorList>
            <person name="Gilroy R."/>
            <person name="Ravi A."/>
            <person name="Getino M."/>
            <person name="Pursley I."/>
            <person name="Horton D.L."/>
            <person name="Alikhan N.F."/>
            <person name="Baker D."/>
            <person name="Gharbi K."/>
            <person name="Hall N."/>
            <person name="Watson M."/>
            <person name="Adriaenssens E.M."/>
            <person name="Foster-Nyarko E."/>
            <person name="Jarju S."/>
            <person name="Secka A."/>
            <person name="Antonio M."/>
            <person name="Oren A."/>
            <person name="Chaudhuri R.R."/>
            <person name="La Ragione R."/>
            <person name="Hildebrand F."/>
            <person name="Pallen M.J."/>
        </authorList>
    </citation>
    <scope>NUCLEOTIDE SEQUENCE</scope>
    <source>
        <strain evidence="5">1383</strain>
    </source>
</reference>
<dbReference type="SUPFAM" id="SSF50044">
    <property type="entry name" value="SH3-domain"/>
    <property type="match status" value="1"/>
</dbReference>
<evidence type="ECO:0000313" key="5">
    <source>
        <dbReference type="EMBL" id="HIT98042.1"/>
    </source>
</evidence>
<sequence>MKKCHLTQKIFPLLILSALIGLPLATVQAQTPQALFQQANQDYQKGDYLQAATKYDSLVRIGYRSAALYNNLGNSYYRLGRIAPTILAYERAALLAPSDEEIRHNLSLAQNMTVDNIVPLSESLSARLTDTLTQALPIGAWSVLAVVFAWSALGLFLLFLFGLRTGTKRWSFYGFLLSLALCALSYGLRRHGENQLHNNPYSIVTVANVTAKSEPSASGGDVFSIHEGTKVRVMESLNKWDKIRLADGKIGWIPCEAAEKI</sequence>
<feature type="chain" id="PRO_5038542624" evidence="3">
    <location>
        <begin position="30"/>
        <end position="261"/>
    </location>
</feature>
<dbReference type="SUPFAM" id="SSF48452">
    <property type="entry name" value="TPR-like"/>
    <property type="match status" value="1"/>
</dbReference>
<keyword evidence="2" id="KW-1133">Transmembrane helix</keyword>
<name>A0A9D1KTJ1_9FLAO</name>
<dbReference type="InterPro" id="IPR019734">
    <property type="entry name" value="TPR_rpt"/>
</dbReference>
<evidence type="ECO:0000259" key="4">
    <source>
        <dbReference type="PROSITE" id="PS51781"/>
    </source>
</evidence>
<gene>
    <name evidence="5" type="ORF">IAC44_04300</name>
</gene>
<dbReference type="AlphaFoldDB" id="A0A9D1KTJ1"/>
<feature type="repeat" description="TPR" evidence="1">
    <location>
        <begin position="66"/>
        <end position="99"/>
    </location>
</feature>
<keyword evidence="3" id="KW-0732">Signal</keyword>
<keyword evidence="2" id="KW-0812">Transmembrane</keyword>
<reference evidence="5" key="1">
    <citation type="submission" date="2020-10" db="EMBL/GenBank/DDBJ databases">
        <authorList>
            <person name="Gilroy R."/>
        </authorList>
    </citation>
    <scope>NUCLEOTIDE SEQUENCE</scope>
    <source>
        <strain evidence="5">1383</strain>
    </source>
</reference>
<accession>A0A9D1KTJ1</accession>
<keyword evidence="2" id="KW-0472">Membrane</keyword>
<evidence type="ECO:0000256" key="1">
    <source>
        <dbReference type="PROSITE-ProRule" id="PRU00339"/>
    </source>
</evidence>
<dbReference type="InterPro" id="IPR036028">
    <property type="entry name" value="SH3-like_dom_sf"/>
</dbReference>
<feature type="signal peptide" evidence="3">
    <location>
        <begin position="1"/>
        <end position="29"/>
    </location>
</feature>
<comment type="caution">
    <text evidence="5">The sequence shown here is derived from an EMBL/GenBank/DDBJ whole genome shotgun (WGS) entry which is preliminary data.</text>
</comment>
<dbReference type="EMBL" id="DVLY01000101">
    <property type="protein sequence ID" value="HIT98042.1"/>
    <property type="molecule type" value="Genomic_DNA"/>
</dbReference>
<dbReference type="PROSITE" id="PS51781">
    <property type="entry name" value="SH3B"/>
    <property type="match status" value="1"/>
</dbReference>
<evidence type="ECO:0000256" key="3">
    <source>
        <dbReference type="SAM" id="SignalP"/>
    </source>
</evidence>
<proteinExistence type="predicted"/>
<evidence type="ECO:0000256" key="2">
    <source>
        <dbReference type="SAM" id="Phobius"/>
    </source>
</evidence>
<dbReference type="PROSITE" id="PS50005">
    <property type="entry name" value="TPR"/>
    <property type="match status" value="1"/>
</dbReference>
<feature type="transmembrane region" description="Helical" evidence="2">
    <location>
        <begin position="170"/>
        <end position="188"/>
    </location>
</feature>